<sequence length="113" mass="12335">MTSLIVAISFTIRTIAGVFLSDCSIIPIVFGLSKQYTHQWDIRNVVLLITSLNQQHFPVRINPLKYSGFSDSLLATTQPAVPAPTMMKSNVMFLQASQPDESLGFNDGSNSSG</sequence>
<evidence type="ECO:0000313" key="1">
    <source>
        <dbReference type="EMBL" id="JAW14566.1"/>
    </source>
</evidence>
<dbReference type="EMBL" id="GFTR01001860">
    <property type="protein sequence ID" value="JAW14566.1"/>
    <property type="molecule type" value="Transcribed_RNA"/>
</dbReference>
<dbReference type="AlphaFoldDB" id="A0A224XPZ3"/>
<reference evidence="1" key="1">
    <citation type="journal article" date="2018" name="PLoS Negl. Trop. Dis.">
        <title>An insight into the salivary gland and fat body transcriptome of Panstrongylus lignarius (Hemiptera: Heteroptera), the main vector of Chagas disease in Peru.</title>
        <authorList>
            <person name="Nevoa J.C."/>
            <person name="Mendes M.T."/>
            <person name="da Silva M.V."/>
            <person name="Soares S.C."/>
            <person name="Oliveira C.J.F."/>
            <person name="Ribeiro J.M.C."/>
        </authorList>
    </citation>
    <scope>NUCLEOTIDE SEQUENCE</scope>
</reference>
<name>A0A224XPZ3_9HEMI</name>
<accession>A0A224XPZ3</accession>
<proteinExistence type="predicted"/>
<protein>
    <submittedName>
        <fullName evidence="1">Putative secreted protein</fullName>
    </submittedName>
</protein>
<organism evidence="1">
    <name type="scientific">Panstrongylus lignarius</name>
    <dbReference type="NCBI Taxonomy" id="156445"/>
    <lineage>
        <taxon>Eukaryota</taxon>
        <taxon>Metazoa</taxon>
        <taxon>Ecdysozoa</taxon>
        <taxon>Arthropoda</taxon>
        <taxon>Hexapoda</taxon>
        <taxon>Insecta</taxon>
        <taxon>Pterygota</taxon>
        <taxon>Neoptera</taxon>
        <taxon>Paraneoptera</taxon>
        <taxon>Hemiptera</taxon>
        <taxon>Heteroptera</taxon>
        <taxon>Panheteroptera</taxon>
        <taxon>Cimicomorpha</taxon>
        <taxon>Reduviidae</taxon>
        <taxon>Triatominae</taxon>
        <taxon>Panstrongylus</taxon>
    </lineage>
</organism>